<comment type="caution">
    <text evidence="3">The sequence shown here is derived from an EMBL/GenBank/DDBJ whole genome shotgun (WGS) entry which is preliminary data.</text>
</comment>
<dbReference type="Proteomes" id="UP000433883">
    <property type="component" value="Unassembled WGS sequence"/>
</dbReference>
<sequence length="202" mass="22949">MQAFKGKTCRSAFEKTGIVPFDPLKVIEKCPPTITATPPPRETTPPPIDWENFPIPKSARSLARLGQRVYDLDLPGNEDVYAEALDKFMMALTSIALAADIQQKQLFRARASEMERQRHREDARKQLDVPGPLNSATARAMVVKKREISLAEDEARVARRREREIKRQQKENEAAAIAHRKAVRAQNKILGIKTPRYRRNAP</sequence>
<organism evidence="3 4">
    <name type="scientific">Venturia inaequalis</name>
    <name type="common">Apple scab fungus</name>
    <dbReference type="NCBI Taxonomy" id="5025"/>
    <lineage>
        <taxon>Eukaryota</taxon>
        <taxon>Fungi</taxon>
        <taxon>Dikarya</taxon>
        <taxon>Ascomycota</taxon>
        <taxon>Pezizomycotina</taxon>
        <taxon>Dothideomycetes</taxon>
        <taxon>Pleosporomycetidae</taxon>
        <taxon>Venturiales</taxon>
        <taxon>Venturiaceae</taxon>
        <taxon>Venturia</taxon>
    </lineage>
</organism>
<gene>
    <name evidence="3" type="ORF">BLS_006059</name>
</gene>
<protein>
    <submittedName>
        <fullName evidence="3">Uncharacterized protein</fullName>
    </submittedName>
</protein>
<evidence type="ECO:0000313" key="4">
    <source>
        <dbReference type="Proteomes" id="UP000433883"/>
    </source>
</evidence>
<name>A0A8H3YQ94_VENIN</name>
<evidence type="ECO:0000313" key="3">
    <source>
        <dbReference type="EMBL" id="KAE9968048.1"/>
    </source>
</evidence>
<dbReference type="EMBL" id="WNWQ01000432">
    <property type="protein sequence ID" value="KAE9968048.1"/>
    <property type="molecule type" value="Genomic_DNA"/>
</dbReference>
<feature type="region of interest" description="Disordered" evidence="2">
    <location>
        <begin position="32"/>
        <end position="53"/>
    </location>
</feature>
<reference evidence="3 4" key="1">
    <citation type="submission" date="2019-11" db="EMBL/GenBank/DDBJ databases">
        <title>Venturia inaequalis Genome Resource.</title>
        <authorList>
            <person name="Lichtner F.J."/>
        </authorList>
    </citation>
    <scope>NUCLEOTIDE SEQUENCE [LARGE SCALE GENOMIC DNA]</scope>
    <source>
        <strain evidence="3">Bline_iso_100314</strain>
    </source>
</reference>
<evidence type="ECO:0000256" key="2">
    <source>
        <dbReference type="SAM" id="MobiDB-lite"/>
    </source>
</evidence>
<keyword evidence="1" id="KW-0175">Coiled coil</keyword>
<evidence type="ECO:0000256" key="1">
    <source>
        <dbReference type="SAM" id="Coils"/>
    </source>
</evidence>
<accession>A0A8H3YQ94</accession>
<feature type="coiled-coil region" evidence="1">
    <location>
        <begin position="148"/>
        <end position="178"/>
    </location>
</feature>
<feature type="compositionally biased region" description="Pro residues" evidence="2">
    <location>
        <begin position="37"/>
        <end position="48"/>
    </location>
</feature>
<dbReference type="AlphaFoldDB" id="A0A8H3YQ94"/>
<proteinExistence type="predicted"/>